<dbReference type="RefSeq" id="WP_026949498.1">
    <property type="nucleotide sequence ID" value="NZ_CBDDTQ010000005.1"/>
</dbReference>
<evidence type="ECO:0000259" key="1">
    <source>
        <dbReference type="Pfam" id="PF02464"/>
    </source>
</evidence>
<gene>
    <name evidence="2" type="ORF">LZG35_12775</name>
</gene>
<dbReference type="KEGG" id="axe:P40_14390"/>
<dbReference type="NCBIfam" id="TIGR00199">
    <property type="entry name" value="PncC_domain"/>
    <property type="match status" value="1"/>
</dbReference>
<feature type="domain" description="CinA C-terminal" evidence="1">
    <location>
        <begin position="9"/>
        <end position="156"/>
    </location>
</feature>
<proteinExistence type="predicted"/>
<reference evidence="2" key="1">
    <citation type="submission" date="2022-01" db="EMBL/GenBank/DDBJ databases">
        <authorList>
            <person name="Karlyshev A.V."/>
            <person name="Jaspars M."/>
        </authorList>
    </citation>
    <scope>NUCLEOTIDE SEQUENCE</scope>
    <source>
        <strain evidence="2">AGSA3-2</strain>
    </source>
</reference>
<protein>
    <submittedName>
        <fullName evidence="2">CinA family protein</fullName>
    </submittedName>
</protein>
<name>A0A9Q3W7Z9_9GAMM</name>
<keyword evidence="3" id="KW-1185">Reference proteome</keyword>
<dbReference type="Proteomes" id="UP001107961">
    <property type="component" value="Unassembled WGS sequence"/>
</dbReference>
<evidence type="ECO:0000313" key="3">
    <source>
        <dbReference type="Proteomes" id="UP001107961"/>
    </source>
</evidence>
<accession>A0A9Q3W7Z9</accession>
<dbReference type="SUPFAM" id="SSF142433">
    <property type="entry name" value="CinA-like"/>
    <property type="match status" value="1"/>
</dbReference>
<dbReference type="AlphaFoldDB" id="A0A9Q3W7Z9"/>
<evidence type="ECO:0000313" key="2">
    <source>
        <dbReference type="EMBL" id="MCE7509517.1"/>
    </source>
</evidence>
<dbReference type="GeneID" id="94687499"/>
<dbReference type="InterPro" id="IPR008136">
    <property type="entry name" value="CinA_C"/>
</dbReference>
<dbReference type="Gene3D" id="3.90.950.20">
    <property type="entry name" value="CinA-like"/>
    <property type="match status" value="1"/>
</dbReference>
<dbReference type="Pfam" id="PF02464">
    <property type="entry name" value="CinA"/>
    <property type="match status" value="1"/>
</dbReference>
<comment type="caution">
    <text evidence="2">The sequence shown here is derived from an EMBL/GenBank/DDBJ whole genome shotgun (WGS) entry which is preliminary data.</text>
</comment>
<dbReference type="InterPro" id="IPR036653">
    <property type="entry name" value="CinA-like_C"/>
</dbReference>
<organism evidence="2 3">
    <name type="scientific">Alloalcanivorax xenomutans</name>
    <dbReference type="NCBI Taxonomy" id="1094342"/>
    <lineage>
        <taxon>Bacteria</taxon>
        <taxon>Pseudomonadati</taxon>
        <taxon>Pseudomonadota</taxon>
        <taxon>Gammaproteobacteria</taxon>
        <taxon>Oceanospirillales</taxon>
        <taxon>Alcanivoracaceae</taxon>
        <taxon>Alloalcanivorax</taxon>
    </lineage>
</organism>
<dbReference type="EMBL" id="JAJVKT010000015">
    <property type="protein sequence ID" value="MCE7509517.1"/>
    <property type="molecule type" value="Genomic_DNA"/>
</dbReference>
<sequence length="159" mass="16547">MTIPEQVTALADTLRERGLRVATAESCTGGGIAREMTELAGSSDWFECGFVTYSNEAKQSMLGVSEAILASAGAVSEQTVLAMARGALGRSRADLAVAVSGVAGPGGGSADKPVGTVWIAWAQQPDWARAERFHFDGDRGQVRHATIAAALEGLLARLE</sequence>